<dbReference type="EMBL" id="JBAHYK010000349">
    <property type="protein sequence ID" value="KAL0574944.1"/>
    <property type="molecule type" value="Genomic_DNA"/>
</dbReference>
<keyword evidence="1" id="KW-0378">Hydrolase</keyword>
<evidence type="ECO:0000259" key="2">
    <source>
        <dbReference type="Pfam" id="PF00326"/>
    </source>
</evidence>
<gene>
    <name evidence="3" type="ORF">V5O48_007018</name>
</gene>
<dbReference type="Proteomes" id="UP001465976">
    <property type="component" value="Unassembled WGS sequence"/>
</dbReference>
<accession>A0ABR3FHW7</accession>
<evidence type="ECO:0000313" key="3">
    <source>
        <dbReference type="EMBL" id="KAL0574944.1"/>
    </source>
</evidence>
<organism evidence="3 4">
    <name type="scientific">Marasmius crinis-equi</name>
    <dbReference type="NCBI Taxonomy" id="585013"/>
    <lineage>
        <taxon>Eukaryota</taxon>
        <taxon>Fungi</taxon>
        <taxon>Dikarya</taxon>
        <taxon>Basidiomycota</taxon>
        <taxon>Agaricomycotina</taxon>
        <taxon>Agaricomycetes</taxon>
        <taxon>Agaricomycetidae</taxon>
        <taxon>Agaricales</taxon>
        <taxon>Marasmiineae</taxon>
        <taxon>Marasmiaceae</taxon>
        <taxon>Marasmius</taxon>
    </lineage>
</organism>
<dbReference type="SUPFAM" id="SSF53474">
    <property type="entry name" value="alpha/beta-Hydrolases"/>
    <property type="match status" value="1"/>
</dbReference>
<proteinExistence type="predicted"/>
<sequence>MSPVTLTYKVVKDVPIKLDVYLPENRQNGVRLPAVVYFHGGGLVLGSRHCEDLFPTWLQGELCTSPSSTELLLCSILFSARTNAAGYAFISADYRLIPTGPTTGHDVVEDIKDVFAFLRGQDLKIAHENGDEVLLDPGKIAVSGSSAGGLCAYLSVIHVTPKPAAALPIFAMGGDFLTGYFTPRTEPFLGGRELVDASRFTNYIHPLSSKVASDLISESQLAFVPNSNPPIPANPRMGLTFLYFQLGTYLDYYTGQHEPSLSAALRDASKDGLQGTIPERHRALFPQLNVDSSWPPTYLLHGEEDTAVSVDESKNMHRLLKDAGVNATLKLVPGQDHYFDIGPNTEELYSQIYDEVVEFLKNHLC</sequence>
<name>A0ABR3FHW7_9AGAR</name>
<dbReference type="Gene3D" id="3.40.50.1820">
    <property type="entry name" value="alpha/beta hydrolase"/>
    <property type="match status" value="1"/>
</dbReference>
<reference evidence="3 4" key="1">
    <citation type="submission" date="2024-02" db="EMBL/GenBank/DDBJ databases">
        <title>A draft genome for the cacao thread blight pathogen Marasmius crinis-equi.</title>
        <authorList>
            <person name="Cohen S.P."/>
            <person name="Baruah I.K."/>
            <person name="Amoako-Attah I."/>
            <person name="Bukari Y."/>
            <person name="Meinhardt L.W."/>
            <person name="Bailey B.A."/>
        </authorList>
    </citation>
    <scope>NUCLEOTIDE SEQUENCE [LARGE SCALE GENOMIC DNA]</scope>
    <source>
        <strain evidence="3 4">GH-76</strain>
    </source>
</reference>
<dbReference type="PANTHER" id="PTHR48081">
    <property type="entry name" value="AB HYDROLASE SUPERFAMILY PROTEIN C4A8.06C"/>
    <property type="match status" value="1"/>
</dbReference>
<dbReference type="InterPro" id="IPR001375">
    <property type="entry name" value="Peptidase_S9_cat"/>
</dbReference>
<dbReference type="PANTHER" id="PTHR48081:SF3">
    <property type="entry name" value="ALPHA_BETA HYDROLASE FOLD-3 DOMAIN-CONTAINING PROTEIN"/>
    <property type="match status" value="1"/>
</dbReference>
<comment type="caution">
    <text evidence="3">The sequence shown here is derived from an EMBL/GenBank/DDBJ whole genome shotgun (WGS) entry which is preliminary data.</text>
</comment>
<evidence type="ECO:0000313" key="4">
    <source>
        <dbReference type="Proteomes" id="UP001465976"/>
    </source>
</evidence>
<dbReference type="Pfam" id="PF00326">
    <property type="entry name" value="Peptidase_S9"/>
    <property type="match status" value="1"/>
</dbReference>
<dbReference type="InterPro" id="IPR050300">
    <property type="entry name" value="GDXG_lipolytic_enzyme"/>
</dbReference>
<keyword evidence="4" id="KW-1185">Reference proteome</keyword>
<feature type="domain" description="Peptidase S9 prolyl oligopeptidase catalytic" evidence="2">
    <location>
        <begin position="287"/>
        <end position="363"/>
    </location>
</feature>
<dbReference type="InterPro" id="IPR029058">
    <property type="entry name" value="AB_hydrolase_fold"/>
</dbReference>
<evidence type="ECO:0000256" key="1">
    <source>
        <dbReference type="ARBA" id="ARBA00022801"/>
    </source>
</evidence>
<protein>
    <recommendedName>
        <fullName evidence="2">Peptidase S9 prolyl oligopeptidase catalytic domain-containing protein</fullName>
    </recommendedName>
</protein>